<dbReference type="RefSeq" id="WP_100128892.1">
    <property type="nucleotide sequence ID" value="NZ_CADDYI010000004.1"/>
</dbReference>
<dbReference type="AlphaFoldDB" id="A0A2M6USC9"/>
<dbReference type="Gene3D" id="1.10.287.470">
    <property type="entry name" value="Helix hairpin bin"/>
    <property type="match status" value="1"/>
</dbReference>
<feature type="transmembrane region" description="Helical" evidence="2">
    <location>
        <begin position="9"/>
        <end position="28"/>
    </location>
</feature>
<gene>
    <name evidence="5" type="ORF">CER18_04530</name>
</gene>
<evidence type="ECO:0000259" key="4">
    <source>
        <dbReference type="Pfam" id="PF25954"/>
    </source>
</evidence>
<dbReference type="Gene3D" id="2.40.30.170">
    <property type="match status" value="1"/>
</dbReference>
<keyword evidence="2" id="KW-1133">Transmembrane helix</keyword>
<dbReference type="InterPro" id="IPR050739">
    <property type="entry name" value="MFP"/>
</dbReference>
<evidence type="ECO:0000259" key="3">
    <source>
        <dbReference type="Pfam" id="PF25917"/>
    </source>
</evidence>
<dbReference type="SUPFAM" id="SSF111369">
    <property type="entry name" value="HlyD-like secretion proteins"/>
    <property type="match status" value="1"/>
</dbReference>
<evidence type="ECO:0000256" key="2">
    <source>
        <dbReference type="SAM" id="Phobius"/>
    </source>
</evidence>
<feature type="coiled-coil region" evidence="1">
    <location>
        <begin position="89"/>
        <end position="123"/>
    </location>
</feature>
<dbReference type="PANTHER" id="PTHR30386">
    <property type="entry name" value="MEMBRANE FUSION SUBUNIT OF EMRAB-TOLC MULTIDRUG EFFLUX PUMP"/>
    <property type="match status" value="1"/>
</dbReference>
<dbReference type="EMBL" id="NJGE01000008">
    <property type="protein sequence ID" value="PIT69081.1"/>
    <property type="molecule type" value="Genomic_DNA"/>
</dbReference>
<comment type="caution">
    <text evidence="5">The sequence shown here is derived from an EMBL/GenBank/DDBJ whole genome shotgun (WGS) entry which is preliminary data.</text>
</comment>
<dbReference type="InterPro" id="IPR058625">
    <property type="entry name" value="MdtA-like_BSH"/>
</dbReference>
<accession>A0A2M6USC9</accession>
<evidence type="ECO:0000313" key="5">
    <source>
        <dbReference type="EMBL" id="PIT69081.1"/>
    </source>
</evidence>
<proteinExistence type="predicted"/>
<organism evidence="5 6">
    <name type="scientific">Bartonella tribocorum</name>
    <dbReference type="NCBI Taxonomy" id="85701"/>
    <lineage>
        <taxon>Bacteria</taxon>
        <taxon>Pseudomonadati</taxon>
        <taxon>Pseudomonadota</taxon>
        <taxon>Alphaproteobacteria</taxon>
        <taxon>Hyphomicrobiales</taxon>
        <taxon>Bartonellaceae</taxon>
        <taxon>Bartonella</taxon>
    </lineage>
</organism>
<dbReference type="Pfam" id="PF25917">
    <property type="entry name" value="BSH_RND"/>
    <property type="match status" value="1"/>
</dbReference>
<evidence type="ECO:0000256" key="1">
    <source>
        <dbReference type="SAM" id="Coils"/>
    </source>
</evidence>
<keyword evidence="2" id="KW-0472">Membrane</keyword>
<name>A0A2M6USC9_9HYPH</name>
<dbReference type="GO" id="GO:0055085">
    <property type="term" value="P:transmembrane transport"/>
    <property type="evidence" value="ECO:0007669"/>
    <property type="project" value="InterPro"/>
</dbReference>
<dbReference type="Pfam" id="PF25954">
    <property type="entry name" value="Beta-barrel_RND_2"/>
    <property type="match status" value="1"/>
</dbReference>
<feature type="coiled-coil region" evidence="1">
    <location>
        <begin position="160"/>
        <end position="194"/>
    </location>
</feature>
<reference evidence="5 6" key="1">
    <citation type="submission" date="2017-06" db="EMBL/GenBank/DDBJ databases">
        <title>Draft genome of Bartonella tribocorum strain L103, isolated from a rodent in Laos.</title>
        <authorList>
            <person name="Hadjadj L."/>
            <person name="Jiyipong T."/>
            <person name="Morand S."/>
            <person name="Diene S.M."/>
            <person name="Rolain J.-M."/>
        </authorList>
    </citation>
    <scope>NUCLEOTIDE SEQUENCE [LARGE SCALE GENOMIC DNA]</scope>
    <source>
        <strain evidence="5 6">L103</strain>
    </source>
</reference>
<dbReference type="OrthoDB" id="9811754at2"/>
<keyword evidence="1" id="KW-0175">Coiled coil</keyword>
<evidence type="ECO:0000313" key="6">
    <source>
        <dbReference type="Proteomes" id="UP000229839"/>
    </source>
</evidence>
<dbReference type="Proteomes" id="UP000229839">
    <property type="component" value="Unassembled WGS sequence"/>
</dbReference>
<dbReference type="PANTHER" id="PTHR30386:SF24">
    <property type="entry name" value="MULTIDRUG RESISTANCE EFFLUX PUMP"/>
    <property type="match status" value="1"/>
</dbReference>
<keyword evidence="2" id="KW-0812">Transmembrane</keyword>
<dbReference type="Gene3D" id="2.40.50.100">
    <property type="match status" value="1"/>
</dbReference>
<protein>
    <submittedName>
        <fullName evidence="5">Hemolysin secretion protein D</fullName>
    </submittedName>
</protein>
<feature type="domain" description="Multidrug resistance protein MdtA-like barrel-sandwich hybrid" evidence="3">
    <location>
        <begin position="51"/>
        <end position="228"/>
    </location>
</feature>
<dbReference type="STRING" id="85701.BM1374166_02137"/>
<dbReference type="InterPro" id="IPR058792">
    <property type="entry name" value="Beta-barrel_RND_2"/>
</dbReference>
<sequence length="335" mass="36492">MIKALRSKATIVAFLSGITGVLLILWAWRLPPFVSNIQITDNASIKGNVTLVSSQISGVIARIYVQDYQRVEKGMLLFELDDSLLRQQLARAQAVLDSKNAKLASIELQAQILQGEVNAAEAELARSRAFSNGASESKKLGFSDAVNSVSRPLSQLLGALETKRQLQRQLNLERQSLQSEVAEAKVSVELAKLNLDHTKILSPRTGYIGLVGARVGQYVMPGTQLVSVISDDIWIIANYKETQLSQMRVGQPVVFSVDALDNKKLTGRVVRFAPATGSEFSLLKTDTTIGNFIKIAQRISVRIALDPGQEGIEKLIPGMSVVTYVDTSQRVDSGG</sequence>
<feature type="domain" description="CusB-like beta-barrel" evidence="4">
    <location>
        <begin position="233"/>
        <end position="275"/>
    </location>
</feature>